<dbReference type="GO" id="GO:0006351">
    <property type="term" value="P:DNA-templated transcription"/>
    <property type="evidence" value="ECO:0007669"/>
    <property type="project" value="InterPro"/>
</dbReference>
<protein>
    <recommendedName>
        <fullName evidence="7">RNA-directed RNA polymerase</fullName>
        <ecNumber evidence="7">2.7.7.48</ecNumber>
    </recommendedName>
</protein>
<reference evidence="8" key="1">
    <citation type="journal article" date="2019" name="Viruses">
        <title>Novel Victorivirus from a Pakistani Isolate of Alternaria alternata Lacking a Typical Translational Stop/Restart Sequence Signature.</title>
        <authorList>
            <person name="Jamal A."/>
            <person name="Sato Y."/>
            <person name="Shahi S."/>
            <person name="Shamsi W."/>
            <person name="Kondo H."/>
            <person name="Suzuki N."/>
        </authorList>
    </citation>
    <scope>NUCLEOTIDE SEQUENCE</scope>
    <source>
        <strain evidence="8">A-16</strain>
    </source>
</reference>
<dbReference type="SUPFAM" id="SSF56672">
    <property type="entry name" value="DNA/RNA polymerases"/>
    <property type="match status" value="1"/>
</dbReference>
<evidence type="ECO:0000256" key="6">
    <source>
        <dbReference type="ARBA" id="ARBA00048744"/>
    </source>
</evidence>
<organism evidence="8">
    <name type="scientific">Alternaria alternata victorivirus 1</name>
    <dbReference type="NCBI Taxonomy" id="2572218"/>
    <lineage>
        <taxon>Viruses</taxon>
        <taxon>Riboviria</taxon>
        <taxon>Orthornavirae</taxon>
        <taxon>Duplornaviricota</taxon>
        <taxon>Chrymotiviricetes</taxon>
        <taxon>Ghabrivirales</taxon>
        <taxon>Alphatotivirineae</taxon>
        <taxon>Pseudototiviridae</taxon>
        <taxon>Victorivirus</taxon>
    </lineage>
</organism>
<dbReference type="EC" id="2.7.7.48" evidence="7"/>
<dbReference type="Pfam" id="PF02123">
    <property type="entry name" value="RdRP_4"/>
    <property type="match status" value="1"/>
</dbReference>
<keyword evidence="4 7" id="KW-0548">Nucleotidyltransferase</keyword>
<dbReference type="GO" id="GO:0000166">
    <property type="term" value="F:nucleotide binding"/>
    <property type="evidence" value="ECO:0007669"/>
    <property type="project" value="UniProtKB-KW"/>
</dbReference>
<accession>A0A4Y1SHC3</accession>
<evidence type="ECO:0000256" key="5">
    <source>
        <dbReference type="ARBA" id="ARBA00022741"/>
    </source>
</evidence>
<keyword evidence="2 7" id="KW-0696">RNA-directed RNA polymerase</keyword>
<evidence type="ECO:0000256" key="4">
    <source>
        <dbReference type="ARBA" id="ARBA00022695"/>
    </source>
</evidence>
<comment type="similarity">
    <text evidence="1">Belongs to the totiviridae RNA-directed RNA polymerase family.</text>
</comment>
<gene>
    <name evidence="8" type="primary">RdRp</name>
</gene>
<keyword evidence="7" id="KW-0693">Viral RNA replication</keyword>
<evidence type="ECO:0000256" key="7">
    <source>
        <dbReference type="RuleBase" id="RU364050"/>
    </source>
</evidence>
<comment type="catalytic activity">
    <reaction evidence="6 7">
        <text>RNA(n) + a ribonucleoside 5'-triphosphate = RNA(n+1) + diphosphate</text>
        <dbReference type="Rhea" id="RHEA:21248"/>
        <dbReference type="Rhea" id="RHEA-COMP:14527"/>
        <dbReference type="Rhea" id="RHEA-COMP:17342"/>
        <dbReference type="ChEBI" id="CHEBI:33019"/>
        <dbReference type="ChEBI" id="CHEBI:61557"/>
        <dbReference type="ChEBI" id="CHEBI:140395"/>
        <dbReference type="EC" id="2.7.7.48"/>
    </reaction>
</comment>
<dbReference type="EMBL" id="LC477336">
    <property type="protein sequence ID" value="BBJ77936.1"/>
    <property type="molecule type" value="Genomic_RNA"/>
</dbReference>
<dbReference type="InterPro" id="IPR001795">
    <property type="entry name" value="RNA-dir_pol_luteovirus"/>
</dbReference>
<evidence type="ECO:0000313" key="8">
    <source>
        <dbReference type="EMBL" id="BBJ77936.1"/>
    </source>
</evidence>
<evidence type="ECO:0000256" key="1">
    <source>
        <dbReference type="ARBA" id="ARBA00010455"/>
    </source>
</evidence>
<dbReference type="GO" id="GO:0003968">
    <property type="term" value="F:RNA-directed RNA polymerase activity"/>
    <property type="evidence" value="ECO:0007669"/>
    <property type="project" value="UniProtKB-KW"/>
</dbReference>
<keyword evidence="5 7" id="KW-0547">Nucleotide-binding</keyword>
<sequence length="718" mass="78547">MTAFPPKNRAMSITKANMFLDEVARDCWRVWPGLLQQASPYLARLRDMKATHDQATAYLLYSVALSHHTIQAFRWAFYALSNPKGAKEVSNFLKAVGGNASSFGSLLVETDTLQGRDTPGTNLAEDAKKRTNLGAIKNDMLAEFDDDLLRSAVRRVIDLELAHPGEEGYQFPTLADHWSSRWNWSVNGSHSALVGREIGSLPYPKERISKMHRRAWLECVEEDPRVGWDGHTYVSANPKLECGKTRAIYACDTRSYLAFEHLLATVERNWRGSRVILNPGRGGHIGMAERVARNRRRCGISLMLDYDDFNSHHTTRAMQIVIEETCSATSYPPDLAAPLIASLGKQDIYLDGKFVGRSAGTLMSGHRGTTYFNSVLNMAYLMCVLGEDYILARPSLHVGDDVYMGATTYTEVGHIVETVMASRLRMNPTKQSVGHVSTEFLRVASDARDSYGYLARAVATTVAGNWYTDRVLNPFEALTTMVTAARTLANRARSNLVPLLLGSAVKRVLGPDSPDDTMVDEILCGGLAINNGPVFSSGGTLRAVTVEPTIKSRDNAGYQELPCLSSNEFLSKCASPLETTILSEAGISVKKQMVMSSWSKSVNFRDADLLGLRFGTPTSHPAIGSVSAESLIKTRAPSGVLTKYPLLVLAKGRLPETALRVAVAAAGGNPNAPDIMLEAWGEYKHGCIVNTVLSYSDAAALSVRTACSVLTSTRRCYV</sequence>
<dbReference type="InterPro" id="IPR043502">
    <property type="entry name" value="DNA/RNA_pol_sf"/>
</dbReference>
<evidence type="ECO:0000256" key="2">
    <source>
        <dbReference type="ARBA" id="ARBA00022484"/>
    </source>
</evidence>
<keyword evidence="3 7" id="KW-0808">Transferase</keyword>
<name>A0A4Y1SHC3_9VIRU</name>
<dbReference type="GO" id="GO:0003723">
    <property type="term" value="F:RNA binding"/>
    <property type="evidence" value="ECO:0007669"/>
    <property type="project" value="InterPro"/>
</dbReference>
<proteinExistence type="inferred from homology"/>
<evidence type="ECO:0000256" key="3">
    <source>
        <dbReference type="ARBA" id="ARBA00022679"/>
    </source>
</evidence>